<dbReference type="PANTHER" id="PTHR43527">
    <property type="entry name" value="4-DIPHOSPHOCYTIDYL-2-C-METHYL-D-ERYTHRITOL KINASE, CHLOROPLASTIC"/>
    <property type="match status" value="1"/>
</dbReference>
<gene>
    <name evidence="10" type="primary">ispE</name>
    <name evidence="13" type="ORF">WH96_01820</name>
</gene>
<dbReference type="AlphaFoldDB" id="A0A0H2MIP0"/>
<dbReference type="InterPro" id="IPR014721">
    <property type="entry name" value="Ribsml_uS5_D2-typ_fold_subgr"/>
</dbReference>
<dbReference type="InterPro" id="IPR004424">
    <property type="entry name" value="IspE"/>
</dbReference>
<keyword evidence="5 10" id="KW-0547">Nucleotide-binding</keyword>
<evidence type="ECO:0000256" key="10">
    <source>
        <dbReference type="HAMAP-Rule" id="MF_00061"/>
    </source>
</evidence>
<feature type="active site" evidence="10">
    <location>
        <position position="11"/>
    </location>
</feature>
<dbReference type="NCBIfam" id="NF011202">
    <property type="entry name" value="PRK14608.1"/>
    <property type="match status" value="1"/>
</dbReference>
<dbReference type="SUPFAM" id="SSF54211">
    <property type="entry name" value="Ribosomal protein S5 domain 2-like"/>
    <property type="match status" value="1"/>
</dbReference>
<comment type="catalytic activity">
    <reaction evidence="10">
        <text>4-CDP-2-C-methyl-D-erythritol + ATP = 4-CDP-2-C-methyl-D-erythritol 2-phosphate + ADP + H(+)</text>
        <dbReference type="Rhea" id="RHEA:18437"/>
        <dbReference type="ChEBI" id="CHEBI:15378"/>
        <dbReference type="ChEBI" id="CHEBI:30616"/>
        <dbReference type="ChEBI" id="CHEBI:57823"/>
        <dbReference type="ChEBI" id="CHEBI:57919"/>
        <dbReference type="ChEBI" id="CHEBI:456216"/>
        <dbReference type="EC" id="2.7.1.148"/>
    </reaction>
</comment>
<dbReference type="OrthoDB" id="9809438at2"/>
<dbReference type="Gene3D" id="3.30.230.10">
    <property type="match status" value="1"/>
</dbReference>
<dbReference type="Proteomes" id="UP000035444">
    <property type="component" value="Unassembled WGS sequence"/>
</dbReference>
<evidence type="ECO:0000256" key="4">
    <source>
        <dbReference type="ARBA" id="ARBA00022679"/>
    </source>
</evidence>
<dbReference type="HAMAP" id="MF_00061">
    <property type="entry name" value="IspE"/>
    <property type="match status" value="1"/>
</dbReference>
<comment type="pathway">
    <text evidence="10">Isoprenoid biosynthesis; isopentenyl diphosphate biosynthesis via DXP pathway; isopentenyl diphosphate from 1-deoxy-D-xylulose 5-phosphate: step 3/6.</text>
</comment>
<evidence type="ECO:0000256" key="6">
    <source>
        <dbReference type="ARBA" id="ARBA00022777"/>
    </source>
</evidence>
<evidence type="ECO:0000256" key="5">
    <source>
        <dbReference type="ARBA" id="ARBA00022741"/>
    </source>
</evidence>
<evidence type="ECO:0000259" key="12">
    <source>
        <dbReference type="Pfam" id="PF08544"/>
    </source>
</evidence>
<comment type="caution">
    <text evidence="13">The sequence shown here is derived from an EMBL/GenBank/DDBJ whole genome shotgun (WGS) entry which is preliminary data.</text>
</comment>
<dbReference type="GO" id="GO:0005524">
    <property type="term" value="F:ATP binding"/>
    <property type="evidence" value="ECO:0007669"/>
    <property type="project" value="UniProtKB-UniRule"/>
</dbReference>
<evidence type="ECO:0000256" key="3">
    <source>
        <dbReference type="ARBA" id="ARBA00017473"/>
    </source>
</evidence>
<evidence type="ECO:0000256" key="8">
    <source>
        <dbReference type="ARBA" id="ARBA00023229"/>
    </source>
</evidence>
<accession>A0A0H2MIP0</accession>
<evidence type="ECO:0000256" key="7">
    <source>
        <dbReference type="ARBA" id="ARBA00022840"/>
    </source>
</evidence>
<dbReference type="EMBL" id="LAQL01000002">
    <property type="protein sequence ID" value="KLN62283.1"/>
    <property type="molecule type" value="Genomic_DNA"/>
</dbReference>
<dbReference type="PATRIC" id="fig|1489064.4.peg.1288"/>
<reference evidence="13 14" key="1">
    <citation type="submission" date="2015-03" db="EMBL/GenBank/DDBJ databases">
        <title>Genome Sequence of Kiloniella spongiae MEBiC09566, isolated from a marine sponge.</title>
        <authorList>
            <person name="Shao Z."/>
            <person name="Wang L."/>
            <person name="Li X."/>
        </authorList>
    </citation>
    <scope>NUCLEOTIDE SEQUENCE [LARGE SCALE GENOMIC DNA]</scope>
    <source>
        <strain evidence="13 14">MEBiC09566</strain>
    </source>
</reference>
<dbReference type="Pfam" id="PF08544">
    <property type="entry name" value="GHMP_kinases_C"/>
    <property type="match status" value="1"/>
</dbReference>
<dbReference type="RefSeq" id="WP_047762408.1">
    <property type="nucleotide sequence ID" value="NZ_LAQL01000002.1"/>
</dbReference>
<comment type="function">
    <text evidence="10">Catalyzes the phosphorylation of the position 2 hydroxy group of 4-diphosphocytidyl-2C-methyl-D-erythritol.</text>
</comment>
<dbReference type="PANTHER" id="PTHR43527:SF2">
    <property type="entry name" value="4-DIPHOSPHOCYTIDYL-2-C-METHYL-D-ERYTHRITOL KINASE, CHLOROPLASTIC"/>
    <property type="match status" value="1"/>
</dbReference>
<dbReference type="Gene3D" id="3.30.70.890">
    <property type="entry name" value="GHMP kinase, C-terminal domain"/>
    <property type="match status" value="1"/>
</dbReference>
<dbReference type="NCBIfam" id="TIGR00154">
    <property type="entry name" value="ispE"/>
    <property type="match status" value="1"/>
</dbReference>
<sequence>MKQIIEFAPAKINLSLQVTGQRGDGYHLLKSLVVFANIGDQLFIEPSSDFSLQVTGPFGSDLAGASDHEARNYWISRDDDNLVIKAARKLQKFLGVDKGATITLEKNLPISSGIGGGSADAAATIRGLLRLWNVDPEAIDNLDNLALEIGADVPVCLRERSSWMEGVGDVLKTGPRLPDLFCVLVNPGCPVSTPQIFRELKGQFSQAVPELPKTCYLPELIDYLNFSGNDLAAPAQRLEPIISDSIRSLKDRPDCLFAGMSGSGATCYGLYEGQVAARMAAAEIRNTRKEWWVQPAVLS</sequence>
<feature type="domain" description="GHMP kinase N-terminal" evidence="11">
    <location>
        <begin position="81"/>
        <end position="157"/>
    </location>
</feature>
<keyword evidence="4 10" id="KW-0808">Transferase</keyword>
<evidence type="ECO:0000313" key="13">
    <source>
        <dbReference type="EMBL" id="KLN62283.1"/>
    </source>
</evidence>
<feature type="domain" description="GHMP kinase C-terminal" evidence="12">
    <location>
        <begin position="223"/>
        <end position="284"/>
    </location>
</feature>
<keyword evidence="8 10" id="KW-0414">Isoprene biosynthesis</keyword>
<dbReference type="InterPro" id="IPR020568">
    <property type="entry name" value="Ribosomal_Su5_D2-typ_SF"/>
</dbReference>
<dbReference type="EC" id="2.7.1.148" evidence="2 10"/>
<dbReference type="InterPro" id="IPR036554">
    <property type="entry name" value="GHMP_kinase_C_sf"/>
</dbReference>
<evidence type="ECO:0000256" key="1">
    <source>
        <dbReference type="ARBA" id="ARBA00009684"/>
    </source>
</evidence>
<feature type="binding site" evidence="10">
    <location>
        <begin position="109"/>
        <end position="119"/>
    </location>
    <ligand>
        <name>ATP</name>
        <dbReference type="ChEBI" id="CHEBI:30616"/>
    </ligand>
</feature>
<protein>
    <recommendedName>
        <fullName evidence="3 10">4-diphosphocytidyl-2-C-methyl-D-erythritol kinase</fullName>
        <shortName evidence="10">CMK</shortName>
        <ecNumber evidence="2 10">2.7.1.148</ecNumber>
    </recommendedName>
    <alternativeName>
        <fullName evidence="9 10">4-(cytidine-5'-diphospho)-2-C-methyl-D-erythritol kinase</fullName>
    </alternativeName>
</protein>
<dbReference type="GO" id="GO:0050515">
    <property type="term" value="F:4-(cytidine 5'-diphospho)-2-C-methyl-D-erythritol kinase activity"/>
    <property type="evidence" value="ECO:0007669"/>
    <property type="project" value="UniProtKB-UniRule"/>
</dbReference>
<dbReference type="InterPro" id="IPR006204">
    <property type="entry name" value="GHMP_kinase_N_dom"/>
</dbReference>
<organism evidence="13 14">
    <name type="scientific">Kiloniella spongiae</name>
    <dbReference type="NCBI Taxonomy" id="1489064"/>
    <lineage>
        <taxon>Bacteria</taxon>
        <taxon>Pseudomonadati</taxon>
        <taxon>Pseudomonadota</taxon>
        <taxon>Alphaproteobacteria</taxon>
        <taxon>Rhodospirillales</taxon>
        <taxon>Kiloniellaceae</taxon>
        <taxon>Kiloniella</taxon>
    </lineage>
</organism>
<keyword evidence="7 10" id="KW-0067">ATP-binding</keyword>
<evidence type="ECO:0000256" key="2">
    <source>
        <dbReference type="ARBA" id="ARBA00012052"/>
    </source>
</evidence>
<comment type="similarity">
    <text evidence="1 10">Belongs to the GHMP kinase family. IspE subfamily.</text>
</comment>
<keyword evidence="6 10" id="KW-0418">Kinase</keyword>
<feature type="active site" evidence="10">
    <location>
        <position position="152"/>
    </location>
</feature>
<dbReference type="InterPro" id="IPR013750">
    <property type="entry name" value="GHMP_kinase_C_dom"/>
</dbReference>
<dbReference type="GO" id="GO:0019288">
    <property type="term" value="P:isopentenyl diphosphate biosynthetic process, methylerythritol 4-phosphate pathway"/>
    <property type="evidence" value="ECO:0007669"/>
    <property type="project" value="UniProtKB-UniRule"/>
</dbReference>
<dbReference type="SUPFAM" id="SSF55060">
    <property type="entry name" value="GHMP Kinase, C-terminal domain"/>
    <property type="match status" value="1"/>
</dbReference>
<dbReference type="Pfam" id="PF00288">
    <property type="entry name" value="GHMP_kinases_N"/>
    <property type="match status" value="1"/>
</dbReference>
<evidence type="ECO:0000256" key="9">
    <source>
        <dbReference type="ARBA" id="ARBA00032554"/>
    </source>
</evidence>
<proteinExistence type="inferred from homology"/>
<evidence type="ECO:0000313" key="14">
    <source>
        <dbReference type="Proteomes" id="UP000035444"/>
    </source>
</evidence>
<name>A0A0H2MIP0_9PROT</name>
<dbReference type="UniPathway" id="UPA00056">
    <property type="reaction ID" value="UER00094"/>
</dbReference>
<keyword evidence="14" id="KW-1185">Reference proteome</keyword>
<dbReference type="PIRSF" id="PIRSF010376">
    <property type="entry name" value="IspE"/>
    <property type="match status" value="1"/>
</dbReference>
<evidence type="ECO:0000259" key="11">
    <source>
        <dbReference type="Pfam" id="PF00288"/>
    </source>
</evidence>
<dbReference type="GO" id="GO:0016114">
    <property type="term" value="P:terpenoid biosynthetic process"/>
    <property type="evidence" value="ECO:0007669"/>
    <property type="project" value="UniProtKB-UniRule"/>
</dbReference>
<dbReference type="STRING" id="1489064.WH96_01820"/>